<dbReference type="AlphaFoldDB" id="A0A1I5CHF1"/>
<reference evidence="6 7" key="1">
    <citation type="submission" date="2016-10" db="EMBL/GenBank/DDBJ databases">
        <authorList>
            <person name="de Groot N.N."/>
        </authorList>
    </citation>
    <scope>NUCLEOTIDE SEQUENCE [LARGE SCALE GENOMIC DNA]</scope>
    <source>
        <strain evidence="6 7">NLAE-zl-C202</strain>
    </source>
</reference>
<evidence type="ECO:0000313" key="6">
    <source>
        <dbReference type="EMBL" id="SFN86334.1"/>
    </source>
</evidence>
<dbReference type="Proteomes" id="UP000183766">
    <property type="component" value="Unassembled WGS sequence"/>
</dbReference>
<proteinExistence type="predicted"/>
<reference evidence="1" key="6">
    <citation type="journal article" date="2019" name="bioRxiv">
        <title>Acquired interbacterial defense systems protect against interspecies antagonism in the human gut microbiome.</title>
        <authorList>
            <person name="Ross B.D."/>
            <person name="Verster A.J."/>
            <person name="Radey M.C."/>
            <person name="Schmidtke D.T."/>
            <person name="Pope C.E."/>
            <person name="Hoffman L.R."/>
            <person name="Hajjar A.M."/>
            <person name="Peterson S.B."/>
            <person name="Borenstein E."/>
            <person name="Mougous J.D."/>
        </authorList>
    </citation>
    <scope>NUCLEOTIDE SEQUENCE</scope>
    <source>
        <strain evidence="1">H204</strain>
    </source>
</reference>
<name>A0A1I5CHF1_9BACE</name>
<dbReference type="Proteomes" id="UP000327007">
    <property type="component" value="Unassembled WGS sequence"/>
</dbReference>
<dbReference type="EMBL" id="NFLW01000069">
    <property type="protein sequence ID" value="OUQ62154.1"/>
    <property type="molecule type" value="Genomic_DNA"/>
</dbReference>
<evidence type="ECO:0000313" key="10">
    <source>
        <dbReference type="Proteomes" id="UP000327007"/>
    </source>
</evidence>
<reference evidence="10" key="4">
    <citation type="journal article" date="2018" name="J. Anim. Genet.">
        <title>Acquired interbacterial defense systems protect against interspecies antagonism in the human gut microbiome.</title>
        <authorList>
            <person name="Ross B.D."/>
            <person name="Verster A.J."/>
            <person name="Radey M.C."/>
            <person name="Schmidtke D.T."/>
            <person name="Pope C.E."/>
            <person name="Hoffman L.R."/>
            <person name="Hajjar A."/>
            <person name="Peterson S.B."/>
            <person name="Borenstein E."/>
            <person name="Mougous J."/>
        </authorList>
    </citation>
    <scope>NUCLEOTIDE SEQUENCE [LARGE SCALE GENOMIC DNA]</scope>
    <source>
        <strain evidence="10">H204</strain>
    </source>
</reference>
<dbReference type="Proteomes" id="UP000196036">
    <property type="component" value="Unassembled WGS sequence"/>
</dbReference>
<reference evidence="8" key="2">
    <citation type="submission" date="2017-04" db="EMBL/GenBank/DDBJ databases">
        <title>Function of individual gut microbiota members based on whole genome sequencing of pure cultures obtained from chicken caecum.</title>
        <authorList>
            <person name="Medvecky M."/>
            <person name="Cejkova D."/>
            <person name="Polansky O."/>
            <person name="Karasova D."/>
            <person name="Kubasova T."/>
            <person name="Cizek A."/>
            <person name="Rychlik I."/>
        </authorList>
    </citation>
    <scope>NUCLEOTIDE SEQUENCE [LARGE SCALE GENOMIC DNA]</scope>
    <source>
        <strain evidence="8">An109</strain>
    </source>
</reference>
<dbReference type="EMBL" id="JAIWYE010000014">
    <property type="protein sequence ID" value="MCA4703298.1"/>
    <property type="molecule type" value="Genomic_DNA"/>
</dbReference>
<reference evidence="4" key="3">
    <citation type="journal article" date="2018" name="BMC Genomics">
        <title>Whole genome sequencing and function prediction of 133 gut anaerobes isolated from chicken caecum in pure cultures.</title>
        <authorList>
            <person name="Medvecky M."/>
            <person name="Cejkova D."/>
            <person name="Polansky O."/>
            <person name="Karasova D."/>
            <person name="Kubasova T."/>
            <person name="Cizek A."/>
            <person name="Rychlik I."/>
        </authorList>
    </citation>
    <scope>NUCLEOTIDE SEQUENCE</scope>
    <source>
        <strain evidence="4">An109</strain>
    </source>
</reference>
<protein>
    <submittedName>
        <fullName evidence="6">Uncharacterized protein</fullName>
    </submittedName>
</protein>
<dbReference type="Proteomes" id="UP000283369">
    <property type="component" value="Unassembled WGS sequence"/>
</dbReference>
<reference evidence="2" key="8">
    <citation type="submission" date="2023-08" db="EMBL/GenBank/DDBJ databases">
        <title>Mucin Metabolism Genes Underlie the Key Renovations of Bacteroides xylanisolvens Genomes in Captive Great Apes.</title>
        <authorList>
            <person name="Nishida A.H."/>
        </authorList>
    </citation>
    <scope>NUCLEOTIDE SEQUENCE</scope>
    <source>
        <strain evidence="2">P13.H9</strain>
    </source>
</reference>
<reference evidence="5 9" key="5">
    <citation type="submission" date="2018-08" db="EMBL/GenBank/DDBJ databases">
        <title>A genome reference for cultivated species of the human gut microbiota.</title>
        <authorList>
            <person name="Zou Y."/>
            <person name="Xue W."/>
            <person name="Luo G."/>
        </authorList>
    </citation>
    <scope>NUCLEOTIDE SEQUENCE [LARGE SCALE GENOMIC DNA]</scope>
    <source>
        <strain evidence="5 9">AF14-7</strain>
    </source>
</reference>
<sequence>MIIHLPTGKQFANRKEAKIYFGTAYYYKLEREKRDLLFTDNVQSATNEYCQTTSNKQDKHKNS</sequence>
<evidence type="ECO:0000313" key="9">
    <source>
        <dbReference type="Proteomes" id="UP000283369"/>
    </source>
</evidence>
<evidence type="ECO:0000313" key="5">
    <source>
        <dbReference type="EMBL" id="RGV15943.1"/>
    </source>
</evidence>
<organism evidence="6 7">
    <name type="scientific">Bacteroides xylanisolvens</name>
    <dbReference type="NCBI Taxonomy" id="371601"/>
    <lineage>
        <taxon>Bacteria</taxon>
        <taxon>Pseudomonadati</taxon>
        <taxon>Bacteroidota</taxon>
        <taxon>Bacteroidia</taxon>
        <taxon>Bacteroidales</taxon>
        <taxon>Bacteroidaceae</taxon>
        <taxon>Bacteroides</taxon>
    </lineage>
</organism>
<reference evidence="1" key="7">
    <citation type="submission" date="2019-09" db="EMBL/GenBank/DDBJ databases">
        <authorList>
            <person name="Ross B.D."/>
            <person name="Verster A.J."/>
            <person name="Radey M.C."/>
            <person name="Schmidtke D.T."/>
            <person name="Pope C.E."/>
            <person name="Hoffman L.R."/>
            <person name="Hajjar A.M."/>
            <person name="Peterson S.B."/>
            <person name="Borenstein E."/>
            <person name="Mougous J.D."/>
        </authorList>
    </citation>
    <scope>NUCLEOTIDE SEQUENCE</scope>
    <source>
        <strain evidence="1">H204</strain>
    </source>
</reference>
<evidence type="ECO:0000313" key="4">
    <source>
        <dbReference type="EMBL" id="OUQ62154.1"/>
    </source>
</evidence>
<evidence type="ECO:0000313" key="8">
    <source>
        <dbReference type="Proteomes" id="UP000196036"/>
    </source>
</evidence>
<evidence type="ECO:0000313" key="7">
    <source>
        <dbReference type="Proteomes" id="UP000183766"/>
    </source>
</evidence>
<evidence type="ECO:0000313" key="1">
    <source>
        <dbReference type="EMBL" id="KAA9047606.1"/>
    </source>
</evidence>
<gene>
    <name evidence="4" type="ORF">B5E52_21815</name>
    <name evidence="5" type="ORF">DWW25_07785</name>
    <name evidence="1" type="ORF">F6S82_08120</name>
    <name evidence="2" type="ORF">LD004_05040</name>
    <name evidence="3" type="ORF">LD004_06685</name>
    <name evidence="6" type="ORF">SAMN05216250_1506</name>
</gene>
<evidence type="ECO:0000313" key="3">
    <source>
        <dbReference type="EMBL" id="MCA4703298.1"/>
    </source>
</evidence>
<dbReference type="EMBL" id="VYQC01000004">
    <property type="protein sequence ID" value="KAA9047606.1"/>
    <property type="molecule type" value="Genomic_DNA"/>
</dbReference>
<dbReference type="Proteomes" id="UP001198461">
    <property type="component" value="Unassembled WGS sequence"/>
</dbReference>
<evidence type="ECO:0000313" key="2">
    <source>
        <dbReference type="EMBL" id="MCA4702979.1"/>
    </source>
</evidence>
<dbReference type="EMBL" id="FOUM01000050">
    <property type="protein sequence ID" value="SFN86334.1"/>
    <property type="molecule type" value="Genomic_DNA"/>
</dbReference>
<dbReference type="EMBL" id="QRYV01000014">
    <property type="protein sequence ID" value="RGV15943.1"/>
    <property type="molecule type" value="Genomic_DNA"/>
</dbReference>
<dbReference type="RefSeq" id="WP_008649611.1">
    <property type="nucleotide sequence ID" value="NZ_CP041230.1"/>
</dbReference>
<dbReference type="EMBL" id="JAIWYE010000012">
    <property type="protein sequence ID" value="MCA4702979.1"/>
    <property type="molecule type" value="Genomic_DNA"/>
</dbReference>
<accession>A0A1I5CHF1</accession>